<accession>A0A0B8NWD8</accession>
<organism evidence="2 3">
    <name type="scientific">Vibrio ishigakensis</name>
    <dbReference type="NCBI Taxonomy" id="1481914"/>
    <lineage>
        <taxon>Bacteria</taxon>
        <taxon>Pseudomonadati</taxon>
        <taxon>Pseudomonadota</taxon>
        <taxon>Gammaproteobacteria</taxon>
        <taxon>Vibrionales</taxon>
        <taxon>Vibrionaceae</taxon>
        <taxon>Vibrio</taxon>
    </lineage>
</organism>
<dbReference type="InterPro" id="IPR049945">
    <property type="entry name" value="AAA_22"/>
</dbReference>
<sequence>MGSWLILNPTFSELELLEAICDEFSLTYQQPTTLKQLSQLLYQYLLENHQQGKQTLLFIDEAQHLSPQVLEQLRLLTNLETENHKLLKVLLIGQPELQHKLQTSELRQLAQRITGRYHLLPLVEKEVADYIQFRLHVAGCNKKLFSPKAIRIIASQTQGVPRLINLVCDKALHYAMLSQAQEVDGKLATQASQDILSFQAPSLQSQPQQVQKSVLRPAVLALLLACVGVGFTAMSAWQQMYRVEVENSQLAEQRQQQLEANQAISQKVQAQDNQLNALIERSRSPMGAMQSLYALWGYQASIVDSDCQSGTRAPFHCYRAMPL</sequence>
<proteinExistence type="predicted"/>
<keyword evidence="3" id="KW-1185">Reference proteome</keyword>
<dbReference type="PANTHER" id="PTHR35894:SF1">
    <property type="entry name" value="PHOSPHORIBULOKINASE _ URIDINE KINASE FAMILY"/>
    <property type="match status" value="1"/>
</dbReference>
<dbReference type="InterPro" id="IPR052026">
    <property type="entry name" value="ExeA_AAA_ATPase_DNA-bind"/>
</dbReference>
<dbReference type="PANTHER" id="PTHR35894">
    <property type="entry name" value="GENERAL SECRETION PATHWAY PROTEIN A-RELATED"/>
    <property type="match status" value="1"/>
</dbReference>
<gene>
    <name evidence="2" type="ORF">JCM19231_985</name>
</gene>
<dbReference type="Gene3D" id="3.90.70.10">
    <property type="entry name" value="Cysteine proteinases"/>
    <property type="match status" value="1"/>
</dbReference>
<evidence type="ECO:0000259" key="1">
    <source>
        <dbReference type="Pfam" id="PF13401"/>
    </source>
</evidence>
<reference evidence="2 3" key="1">
    <citation type="submission" date="2015-01" db="EMBL/GenBank/DDBJ databases">
        <title>Vibrio sp. C1 JCM 19231 whole genome shotgun sequence.</title>
        <authorList>
            <person name="Sawabe T."/>
            <person name="Meirelles P."/>
            <person name="Feng G."/>
            <person name="Sayaka M."/>
            <person name="Hattori M."/>
            <person name="Ohkuma M."/>
        </authorList>
    </citation>
    <scope>NUCLEOTIDE SEQUENCE [LARGE SCALE GENOMIC DNA]</scope>
    <source>
        <strain evidence="3">JCM 19231</strain>
    </source>
</reference>
<dbReference type="EMBL" id="BBRZ01000009">
    <property type="protein sequence ID" value="GAM55039.1"/>
    <property type="molecule type" value="Genomic_DNA"/>
</dbReference>
<reference evidence="2 3" key="2">
    <citation type="submission" date="2015-01" db="EMBL/GenBank/DDBJ databases">
        <authorList>
            <consortium name="NBRP consortium"/>
            <person name="Sawabe T."/>
            <person name="Meirelles P."/>
            <person name="Feng G."/>
            <person name="Sayaka M."/>
            <person name="Hattori M."/>
            <person name="Ohkuma M."/>
        </authorList>
    </citation>
    <scope>NUCLEOTIDE SEQUENCE [LARGE SCALE GENOMIC DNA]</scope>
    <source>
        <strain evidence="3">JCM 19231</strain>
    </source>
</reference>
<dbReference type="Gene3D" id="3.40.50.300">
    <property type="entry name" value="P-loop containing nucleotide triphosphate hydrolases"/>
    <property type="match status" value="1"/>
</dbReference>
<dbReference type="Proteomes" id="UP000031671">
    <property type="component" value="Unassembled WGS sequence"/>
</dbReference>
<dbReference type="Pfam" id="PF13401">
    <property type="entry name" value="AAA_22"/>
    <property type="match status" value="1"/>
</dbReference>
<evidence type="ECO:0000313" key="3">
    <source>
        <dbReference type="Proteomes" id="UP000031671"/>
    </source>
</evidence>
<dbReference type="InterPro" id="IPR027417">
    <property type="entry name" value="P-loop_NTPase"/>
</dbReference>
<feature type="domain" description="ORC1/DEAH AAA+ ATPase" evidence="1">
    <location>
        <begin position="10"/>
        <end position="101"/>
    </location>
</feature>
<protein>
    <submittedName>
        <fullName evidence="2">General secretion pathway protein A</fullName>
    </submittedName>
</protein>
<dbReference type="SUPFAM" id="SSF52540">
    <property type="entry name" value="P-loop containing nucleoside triphosphate hydrolases"/>
    <property type="match status" value="1"/>
</dbReference>
<comment type="caution">
    <text evidence="2">The sequence shown here is derived from an EMBL/GenBank/DDBJ whole genome shotgun (WGS) entry which is preliminary data.</text>
</comment>
<name>A0A0B8NWD8_9VIBR</name>
<dbReference type="GO" id="GO:0016887">
    <property type="term" value="F:ATP hydrolysis activity"/>
    <property type="evidence" value="ECO:0007669"/>
    <property type="project" value="InterPro"/>
</dbReference>
<evidence type="ECO:0000313" key="2">
    <source>
        <dbReference type="EMBL" id="GAM55039.1"/>
    </source>
</evidence>
<dbReference type="AlphaFoldDB" id="A0A0B8NWD8"/>